<dbReference type="SMART" id="SM00829">
    <property type="entry name" value="PKS_ER"/>
    <property type="match status" value="1"/>
</dbReference>
<keyword evidence="1" id="KW-0521">NADP</keyword>
<gene>
    <name evidence="3" type="ORF">FNH05_34810</name>
</gene>
<dbReference type="InterPro" id="IPR051603">
    <property type="entry name" value="Zinc-ADH_QOR/CCCR"/>
</dbReference>
<dbReference type="SUPFAM" id="SSF50129">
    <property type="entry name" value="GroES-like"/>
    <property type="match status" value="1"/>
</dbReference>
<feature type="domain" description="Enoyl reductase (ER)" evidence="2">
    <location>
        <begin position="10"/>
        <end position="304"/>
    </location>
</feature>
<dbReference type="PANTHER" id="PTHR44154">
    <property type="entry name" value="QUINONE OXIDOREDUCTASE"/>
    <property type="match status" value="1"/>
</dbReference>
<dbReference type="GO" id="GO:0016491">
    <property type="term" value="F:oxidoreductase activity"/>
    <property type="evidence" value="ECO:0007669"/>
    <property type="project" value="InterPro"/>
</dbReference>
<dbReference type="InterPro" id="IPR011032">
    <property type="entry name" value="GroES-like_sf"/>
</dbReference>
<dbReference type="InterPro" id="IPR013154">
    <property type="entry name" value="ADH-like_N"/>
</dbReference>
<reference evidence="3 4" key="1">
    <citation type="submission" date="2019-07" db="EMBL/GenBank/DDBJ databases">
        <authorList>
            <person name="Duangmal K."/>
            <person name="Teo W.F.A."/>
        </authorList>
    </citation>
    <scope>NUCLEOTIDE SEQUENCE [LARGE SCALE GENOMIC DNA]</scope>
    <source>
        <strain evidence="3 4">TBRC 6029</strain>
    </source>
</reference>
<dbReference type="Proteomes" id="UP000320011">
    <property type="component" value="Unassembled WGS sequence"/>
</dbReference>
<dbReference type="Gene3D" id="3.90.180.10">
    <property type="entry name" value="Medium-chain alcohol dehydrogenases, catalytic domain"/>
    <property type="match status" value="1"/>
</dbReference>
<proteinExistence type="predicted"/>
<evidence type="ECO:0000313" key="4">
    <source>
        <dbReference type="Proteomes" id="UP000320011"/>
    </source>
</evidence>
<dbReference type="InterPro" id="IPR020843">
    <property type="entry name" value="ER"/>
</dbReference>
<evidence type="ECO:0000313" key="3">
    <source>
        <dbReference type="EMBL" id="TVT19809.1"/>
    </source>
</evidence>
<dbReference type="EMBL" id="VJWX01000645">
    <property type="protein sequence ID" value="TVT19809.1"/>
    <property type="molecule type" value="Genomic_DNA"/>
</dbReference>
<evidence type="ECO:0000259" key="2">
    <source>
        <dbReference type="SMART" id="SM00829"/>
    </source>
</evidence>
<keyword evidence="4" id="KW-1185">Reference proteome</keyword>
<dbReference type="Gene3D" id="3.40.50.720">
    <property type="entry name" value="NAD(P)-binding Rossmann-like Domain"/>
    <property type="match status" value="1"/>
</dbReference>
<dbReference type="SUPFAM" id="SSF51735">
    <property type="entry name" value="NAD(P)-binding Rossmann-fold domains"/>
    <property type="match status" value="1"/>
</dbReference>
<evidence type="ECO:0000256" key="1">
    <source>
        <dbReference type="ARBA" id="ARBA00022857"/>
    </source>
</evidence>
<dbReference type="CDD" id="cd05289">
    <property type="entry name" value="MDR_like_2"/>
    <property type="match status" value="1"/>
</dbReference>
<accession>A0A558A6B3</accession>
<reference evidence="3 4" key="2">
    <citation type="submission" date="2019-08" db="EMBL/GenBank/DDBJ databases">
        <title>Amycolatopsis acidicola sp. nov., isolated from peat swamp forest soil.</title>
        <authorList>
            <person name="Srisuk N."/>
        </authorList>
    </citation>
    <scope>NUCLEOTIDE SEQUENCE [LARGE SCALE GENOMIC DNA]</scope>
    <source>
        <strain evidence="3 4">TBRC 6029</strain>
    </source>
</reference>
<dbReference type="Pfam" id="PF08240">
    <property type="entry name" value="ADH_N"/>
    <property type="match status" value="1"/>
</dbReference>
<dbReference type="RefSeq" id="WP_144593098.1">
    <property type="nucleotide sequence ID" value="NZ_VJWX01000645.1"/>
</dbReference>
<dbReference type="Pfam" id="PF13602">
    <property type="entry name" value="ADH_zinc_N_2"/>
    <property type="match status" value="1"/>
</dbReference>
<dbReference type="OrthoDB" id="9787435at2"/>
<comment type="caution">
    <text evidence="3">The sequence shown here is derived from an EMBL/GenBank/DDBJ whole genome shotgun (WGS) entry which is preliminary data.</text>
</comment>
<name>A0A558A6B3_9PSEU</name>
<organism evidence="3 4">
    <name type="scientific">Amycolatopsis rhizosphaerae</name>
    <dbReference type="NCBI Taxonomy" id="2053003"/>
    <lineage>
        <taxon>Bacteria</taxon>
        <taxon>Bacillati</taxon>
        <taxon>Actinomycetota</taxon>
        <taxon>Actinomycetes</taxon>
        <taxon>Pseudonocardiales</taxon>
        <taxon>Pseudonocardiaceae</taxon>
        <taxon>Amycolatopsis</taxon>
    </lineage>
</organism>
<dbReference type="PANTHER" id="PTHR44154:SF1">
    <property type="entry name" value="QUINONE OXIDOREDUCTASE"/>
    <property type="match status" value="1"/>
</dbReference>
<dbReference type="InterPro" id="IPR036291">
    <property type="entry name" value="NAD(P)-bd_dom_sf"/>
</dbReference>
<sequence length="306" mass="31306">MRAVIVREFGGPEALEIAEVPSPEPGPGQVRIRVTAAALNPVDEQTRAGALAGLHGPLPHVGIGWDVAGVIDGIGEGVTGFSPGDPVIGLRDRLTEPLGSHAEQVVLDASAVAPSTLDPVEGATLPLNALTAVQALDALDLRTGQTVLVTGAAGGLGGYLVELATLRGLRVAALAGGGDEELVRGLGAEFFVPRGENLAAAVRRRLPGGVDGVVDAAVLGTEALDAVRNEGTFVSVLGDGPRGLRGITVRSVWIRADGRALTALARLAALGRLTQRVAGTYPLAEAEKAHRRLREGGLRGRLVLVP</sequence>
<protein>
    <submittedName>
        <fullName evidence="3">NADP-dependent oxidoreductase</fullName>
    </submittedName>
</protein>
<dbReference type="AlphaFoldDB" id="A0A558A6B3"/>